<evidence type="ECO:0000313" key="2">
    <source>
        <dbReference type="EMBL" id="MFB9643479.1"/>
    </source>
</evidence>
<sequence>MSDGTERGPRPRGRRAAEPASPFAKRVDAVAARLAPALAGATTWVSAHRAVALTGAAAILSVGIIAGGAAVIQSTGGGAQDTEASSGLETPRPTPNAPANTQAFPPVLPTATPAPPDEAGAAEPGDEPVADEPDEPADDPVIEPEPTPEPEPEPDPGTDDDHPGRGQGSKKPKG</sequence>
<evidence type="ECO:0000256" key="1">
    <source>
        <dbReference type="SAM" id="MobiDB-lite"/>
    </source>
</evidence>
<dbReference type="RefSeq" id="WP_157425245.1">
    <property type="nucleotide sequence ID" value="NZ_BAAANI010000004.1"/>
</dbReference>
<protein>
    <submittedName>
        <fullName evidence="2">Uncharacterized protein</fullName>
    </submittedName>
</protein>
<feature type="compositionally biased region" description="Pro residues" evidence="1">
    <location>
        <begin position="106"/>
        <end position="116"/>
    </location>
</feature>
<feature type="region of interest" description="Disordered" evidence="1">
    <location>
        <begin position="73"/>
        <end position="174"/>
    </location>
</feature>
<dbReference type="EMBL" id="JBHMBL010000003">
    <property type="protein sequence ID" value="MFB9643479.1"/>
    <property type="molecule type" value="Genomic_DNA"/>
</dbReference>
<organism evidence="2 3">
    <name type="scientific">Agromyces lapidis</name>
    <dbReference type="NCBI Taxonomy" id="279574"/>
    <lineage>
        <taxon>Bacteria</taxon>
        <taxon>Bacillati</taxon>
        <taxon>Actinomycetota</taxon>
        <taxon>Actinomycetes</taxon>
        <taxon>Micrococcales</taxon>
        <taxon>Microbacteriaceae</taxon>
        <taxon>Agromyces</taxon>
    </lineage>
</organism>
<dbReference type="Proteomes" id="UP001589667">
    <property type="component" value="Unassembled WGS sequence"/>
</dbReference>
<feature type="region of interest" description="Disordered" evidence="1">
    <location>
        <begin position="1"/>
        <end position="24"/>
    </location>
</feature>
<reference evidence="2 3" key="1">
    <citation type="submission" date="2024-09" db="EMBL/GenBank/DDBJ databases">
        <authorList>
            <person name="Sun Q."/>
            <person name="Mori K."/>
        </authorList>
    </citation>
    <scope>NUCLEOTIDE SEQUENCE [LARGE SCALE GENOMIC DNA]</scope>
    <source>
        <strain evidence="2 3">JCM 14321</strain>
    </source>
</reference>
<gene>
    <name evidence="2" type="ORF">ACFFQV_14365</name>
</gene>
<comment type="caution">
    <text evidence="2">The sequence shown here is derived from an EMBL/GenBank/DDBJ whole genome shotgun (WGS) entry which is preliminary data.</text>
</comment>
<feature type="compositionally biased region" description="Acidic residues" evidence="1">
    <location>
        <begin position="124"/>
        <end position="158"/>
    </location>
</feature>
<proteinExistence type="predicted"/>
<evidence type="ECO:0000313" key="3">
    <source>
        <dbReference type="Proteomes" id="UP001589667"/>
    </source>
</evidence>
<keyword evidence="3" id="KW-1185">Reference proteome</keyword>
<name>A0ABV5SWL4_9MICO</name>
<accession>A0ABV5SWL4</accession>